<dbReference type="AlphaFoldDB" id="A0A6N9TVR5"/>
<proteinExistence type="predicted"/>
<evidence type="ECO:0008006" key="3">
    <source>
        <dbReference type="Google" id="ProtNLM"/>
    </source>
</evidence>
<gene>
    <name evidence="1" type="ORF">G3I29_02095</name>
</gene>
<comment type="caution">
    <text evidence="1">The sequence shown here is derived from an EMBL/GenBank/DDBJ whole genome shotgun (WGS) entry which is preliminary data.</text>
</comment>
<sequence length="147" mass="16831">MSTGWALSAQLAASVAAIPGQRLAVATEQLVTCVYSLRERNGAFTTRRLPPWSSAIYVALDEHRRCLYTGIVQRGTTKYPDPRAIKDRTAEHYRNNEPIETRTTWHHLWVIPLHHGVPRPQLEAWETRVRQQTASPQTRRSRLRPVA</sequence>
<dbReference type="Proteomes" id="UP000471293">
    <property type="component" value="Unassembled WGS sequence"/>
</dbReference>
<name>A0A6N9TVR5_STRHA</name>
<dbReference type="EMBL" id="JAAGLQ010000045">
    <property type="protein sequence ID" value="NEA14352.1"/>
    <property type="molecule type" value="Genomic_DNA"/>
</dbReference>
<dbReference type="RefSeq" id="WP_164342215.1">
    <property type="nucleotide sequence ID" value="NZ_JAAGLQ010000045.1"/>
</dbReference>
<evidence type="ECO:0000313" key="2">
    <source>
        <dbReference type="Proteomes" id="UP000471293"/>
    </source>
</evidence>
<protein>
    <recommendedName>
        <fullName evidence="3">GIY-YIG nuclease family protein</fullName>
    </recommendedName>
</protein>
<accession>A0A6N9TVR5</accession>
<organism evidence="1 2">
    <name type="scientific">Streptomyces halstedii</name>
    <dbReference type="NCBI Taxonomy" id="1944"/>
    <lineage>
        <taxon>Bacteria</taxon>
        <taxon>Bacillati</taxon>
        <taxon>Actinomycetota</taxon>
        <taxon>Actinomycetes</taxon>
        <taxon>Kitasatosporales</taxon>
        <taxon>Streptomycetaceae</taxon>
        <taxon>Streptomyces</taxon>
    </lineage>
</organism>
<reference evidence="1 2" key="1">
    <citation type="submission" date="2020-01" db="EMBL/GenBank/DDBJ databases">
        <title>Insect and environment-associated Actinomycetes.</title>
        <authorList>
            <person name="Currrie C."/>
            <person name="Chevrette M."/>
            <person name="Carlson C."/>
            <person name="Stubbendieck R."/>
            <person name="Wendt-Pienkowski E."/>
        </authorList>
    </citation>
    <scope>NUCLEOTIDE SEQUENCE [LARGE SCALE GENOMIC DNA]</scope>
    <source>
        <strain evidence="1 2">SID11342</strain>
    </source>
</reference>
<evidence type="ECO:0000313" key="1">
    <source>
        <dbReference type="EMBL" id="NEA14352.1"/>
    </source>
</evidence>